<dbReference type="OrthoDB" id="9793039at2"/>
<sequence>MSTSGTHPTTVGWFEIAATDPDLGKQFYQGIFDWQFTSFGPGYYTITAPGASASMGALRRGSEDALWISVVCDDIGATIPRLETLGAKVFEDPARTAAGDLHAVITDVQGNKIGLFEPAAREQARPAPVPNGTAWFEIGTTDFEATRTFYEHAFGWTYARDEAAEGAVYYSVHAGGAEAPIGGTMDVTALPNPADYAIPGLLVTDVADLLTRVEHAGGQRLMDPFSDATGLIIGQFTDPFGNRWTAFAQP</sequence>
<dbReference type="Gene3D" id="3.10.180.10">
    <property type="entry name" value="2,3-Dihydroxybiphenyl 1,2-Dioxygenase, domain 1"/>
    <property type="match status" value="2"/>
</dbReference>
<name>A0A5N0EDJ2_9NOCA</name>
<accession>A0A5N0EDJ2</accession>
<dbReference type="EMBL" id="VXLC01000015">
    <property type="protein sequence ID" value="KAA8885501.1"/>
    <property type="molecule type" value="Genomic_DNA"/>
</dbReference>
<dbReference type="Pfam" id="PF00903">
    <property type="entry name" value="Glyoxalase"/>
    <property type="match status" value="2"/>
</dbReference>
<dbReference type="InterPro" id="IPR052164">
    <property type="entry name" value="Anthracycline_SecMetBiosynth"/>
</dbReference>
<dbReference type="Proteomes" id="UP000323876">
    <property type="component" value="Unassembled WGS sequence"/>
</dbReference>
<protein>
    <submittedName>
        <fullName evidence="2">VOC family protein</fullName>
    </submittedName>
</protein>
<reference evidence="2 3" key="1">
    <citation type="submission" date="2019-09" db="EMBL/GenBank/DDBJ databases">
        <authorList>
            <person name="Wang X."/>
        </authorList>
    </citation>
    <scope>NUCLEOTIDE SEQUENCE [LARGE SCALE GENOMIC DNA]</scope>
    <source>
        <strain evidence="2 3">CICC 11023</strain>
    </source>
</reference>
<feature type="domain" description="VOC" evidence="1">
    <location>
        <begin position="10"/>
        <end position="118"/>
    </location>
</feature>
<feature type="domain" description="VOC" evidence="1">
    <location>
        <begin position="132"/>
        <end position="249"/>
    </location>
</feature>
<proteinExistence type="predicted"/>
<dbReference type="RefSeq" id="WP_150405059.1">
    <property type="nucleotide sequence ID" value="NZ_VXLC01000015.1"/>
</dbReference>
<dbReference type="CDD" id="cd07247">
    <property type="entry name" value="SgaA_N_like"/>
    <property type="match status" value="1"/>
</dbReference>
<comment type="caution">
    <text evidence="2">The sequence shown here is derived from an EMBL/GenBank/DDBJ whole genome shotgun (WGS) entry which is preliminary data.</text>
</comment>
<dbReference type="InterPro" id="IPR004360">
    <property type="entry name" value="Glyas_Fos-R_dOase_dom"/>
</dbReference>
<dbReference type="PANTHER" id="PTHR33993">
    <property type="entry name" value="GLYOXALASE-RELATED"/>
    <property type="match status" value="1"/>
</dbReference>
<evidence type="ECO:0000313" key="3">
    <source>
        <dbReference type="Proteomes" id="UP000323876"/>
    </source>
</evidence>
<evidence type="ECO:0000259" key="1">
    <source>
        <dbReference type="PROSITE" id="PS51819"/>
    </source>
</evidence>
<gene>
    <name evidence="2" type="ORF">F3087_28095</name>
</gene>
<dbReference type="InterPro" id="IPR029068">
    <property type="entry name" value="Glyas_Bleomycin-R_OHBP_Dase"/>
</dbReference>
<evidence type="ECO:0000313" key="2">
    <source>
        <dbReference type="EMBL" id="KAA8885501.1"/>
    </source>
</evidence>
<organism evidence="2 3">
    <name type="scientific">Nocardia colli</name>
    <dbReference type="NCBI Taxonomy" id="2545717"/>
    <lineage>
        <taxon>Bacteria</taxon>
        <taxon>Bacillati</taxon>
        <taxon>Actinomycetota</taxon>
        <taxon>Actinomycetes</taxon>
        <taxon>Mycobacteriales</taxon>
        <taxon>Nocardiaceae</taxon>
        <taxon>Nocardia</taxon>
    </lineage>
</organism>
<dbReference type="PROSITE" id="PS51819">
    <property type="entry name" value="VOC"/>
    <property type="match status" value="2"/>
</dbReference>
<dbReference type="InterPro" id="IPR037523">
    <property type="entry name" value="VOC_core"/>
</dbReference>
<keyword evidence="3" id="KW-1185">Reference proteome</keyword>
<dbReference type="SUPFAM" id="SSF54593">
    <property type="entry name" value="Glyoxalase/Bleomycin resistance protein/Dihydroxybiphenyl dioxygenase"/>
    <property type="match status" value="2"/>
</dbReference>
<dbReference type="AlphaFoldDB" id="A0A5N0EDJ2"/>